<evidence type="ECO:0000313" key="3">
    <source>
        <dbReference type="EMBL" id="TGN67687.1"/>
    </source>
</evidence>
<comment type="caution">
    <text evidence="3">The sequence shown here is derived from an EMBL/GenBank/DDBJ whole genome shotgun (WGS) entry which is preliminary data.</text>
</comment>
<evidence type="ECO:0000256" key="1">
    <source>
        <dbReference type="ARBA" id="ARBA00007177"/>
    </source>
</evidence>
<feature type="non-terminal residue" evidence="3">
    <location>
        <position position="200"/>
    </location>
</feature>
<comment type="similarity">
    <text evidence="1">Belongs to the UreD family.</text>
</comment>
<gene>
    <name evidence="3" type="ORF">E4L95_04180</name>
</gene>
<dbReference type="PANTHER" id="PTHR33643:SF1">
    <property type="entry name" value="UREASE ACCESSORY PROTEIN D"/>
    <property type="match status" value="1"/>
</dbReference>
<dbReference type="HAMAP" id="MF_01384">
    <property type="entry name" value="UreD"/>
    <property type="match status" value="1"/>
</dbReference>
<dbReference type="OrthoDB" id="9798842at2"/>
<evidence type="ECO:0000313" key="4">
    <source>
        <dbReference type="Proteomes" id="UP000297972"/>
    </source>
</evidence>
<accession>A0A4Z1CRD1</accession>
<evidence type="ECO:0000256" key="2">
    <source>
        <dbReference type="ARBA" id="ARBA00023186"/>
    </source>
</evidence>
<sequence>MFDSSAPSIRMQRSHGRAEVAFGPRGLIDLAQQGSAKAMLPRMTAGLPEIVFLNTSGGLASDDSLAFGVDLRAGTRALATTQTAERAYRATGGPARARVTLTVGAGGWLDWLPQETILYDGARLDRRTSVDLASDAGCLLLEMLVLGRLAMGERPATLHLRDRRIVRRAGRVIHHDALALDDATLPRLAGPGLLGGARAL</sequence>
<reference evidence="3 4" key="1">
    <citation type="submission" date="2019-03" db="EMBL/GenBank/DDBJ databases">
        <authorList>
            <person name="Li J."/>
        </authorList>
    </citation>
    <scope>NUCLEOTIDE SEQUENCE [LARGE SCALE GENOMIC DNA]</scope>
    <source>
        <strain evidence="3 4">3058</strain>
    </source>
</reference>
<keyword evidence="4" id="KW-1185">Reference proteome</keyword>
<dbReference type="Proteomes" id="UP000297972">
    <property type="component" value="Unassembled WGS sequence"/>
</dbReference>
<dbReference type="PANTHER" id="PTHR33643">
    <property type="entry name" value="UREASE ACCESSORY PROTEIN D"/>
    <property type="match status" value="1"/>
</dbReference>
<name>A0A4Z1CRD1_9RHOB</name>
<dbReference type="GO" id="GO:0016151">
    <property type="term" value="F:nickel cation binding"/>
    <property type="evidence" value="ECO:0007669"/>
    <property type="project" value="InterPro"/>
</dbReference>
<dbReference type="EMBL" id="SRPG01000024">
    <property type="protein sequence ID" value="TGN67687.1"/>
    <property type="molecule type" value="Genomic_DNA"/>
</dbReference>
<protein>
    <submittedName>
        <fullName evidence="3">Urease accessory protein UreD</fullName>
    </submittedName>
</protein>
<keyword evidence="2" id="KW-0143">Chaperone</keyword>
<proteinExistence type="inferred from homology"/>
<dbReference type="Pfam" id="PF01774">
    <property type="entry name" value="UreD"/>
    <property type="match status" value="1"/>
</dbReference>
<dbReference type="AlphaFoldDB" id="A0A4Z1CRD1"/>
<dbReference type="InterPro" id="IPR002669">
    <property type="entry name" value="UreD"/>
</dbReference>
<organism evidence="3 4">
    <name type="scientific">Paracoccus liaowanqingii</name>
    <dbReference type="NCBI Taxonomy" id="2560053"/>
    <lineage>
        <taxon>Bacteria</taxon>
        <taxon>Pseudomonadati</taxon>
        <taxon>Pseudomonadota</taxon>
        <taxon>Alphaproteobacteria</taxon>
        <taxon>Rhodobacterales</taxon>
        <taxon>Paracoccaceae</taxon>
        <taxon>Paracoccus</taxon>
    </lineage>
</organism>